<feature type="transmembrane region" description="Helical" evidence="1">
    <location>
        <begin position="35"/>
        <end position="58"/>
    </location>
</feature>
<dbReference type="AlphaFoldDB" id="A0A9X7NZS3"/>
<feature type="transmembrane region" description="Helical" evidence="1">
    <location>
        <begin position="70"/>
        <end position="96"/>
    </location>
</feature>
<dbReference type="Proteomes" id="UP000237911">
    <property type="component" value="Unassembled WGS sequence"/>
</dbReference>
<name>A0A9X7NZS3_9MYCO</name>
<reference evidence="2 3" key="1">
    <citation type="submission" date="2018-02" db="EMBL/GenBank/DDBJ databases">
        <title>Draft genome sequence of Mycobacterium virginiense isolated from mud of a swine farm in Japan.</title>
        <authorList>
            <person name="Ohya K."/>
        </authorList>
    </citation>
    <scope>NUCLEOTIDE SEQUENCE [LARGE SCALE GENOMIC DNA]</scope>
    <source>
        <strain evidence="2 3">GF75</strain>
    </source>
</reference>
<evidence type="ECO:0000256" key="1">
    <source>
        <dbReference type="SAM" id="Phobius"/>
    </source>
</evidence>
<keyword evidence="3" id="KW-1185">Reference proteome</keyword>
<comment type="caution">
    <text evidence="2">The sequence shown here is derived from an EMBL/GenBank/DDBJ whole genome shotgun (WGS) entry which is preliminary data.</text>
</comment>
<proteinExistence type="predicted"/>
<protein>
    <submittedName>
        <fullName evidence="2">Uncharacterized protein</fullName>
    </submittedName>
</protein>
<organism evidence="2 3">
    <name type="scientific">Mycolicibacter virginiensis</name>
    <dbReference type="NCBI Taxonomy" id="1795032"/>
    <lineage>
        <taxon>Bacteria</taxon>
        <taxon>Bacillati</taxon>
        <taxon>Actinomycetota</taxon>
        <taxon>Actinomycetes</taxon>
        <taxon>Mycobacteriales</taxon>
        <taxon>Mycobacteriaceae</taxon>
        <taxon>Mycolicibacter</taxon>
    </lineage>
</organism>
<dbReference type="RefSeq" id="WP_046286820.1">
    <property type="nucleotide sequence ID" value="NZ_CP092430.2"/>
</dbReference>
<keyword evidence="1" id="KW-0812">Transmembrane</keyword>
<evidence type="ECO:0000313" key="2">
    <source>
        <dbReference type="EMBL" id="PQM53276.1"/>
    </source>
</evidence>
<keyword evidence="1" id="KW-1133">Transmembrane helix</keyword>
<sequence>MTTPAPAAPYGPRGFLAAVATIAIVETATWAWLPLWFASVFFFVIATVVVVPTGLFMRELPDAAGQVGRGILIGYLATPLTIAVTVIPATVIYQVLQHLH</sequence>
<accession>A0A9X7NZS3</accession>
<evidence type="ECO:0000313" key="3">
    <source>
        <dbReference type="Proteomes" id="UP000237911"/>
    </source>
</evidence>
<gene>
    <name evidence="2" type="ORF">C5U48_05200</name>
</gene>
<dbReference type="EMBL" id="PUEV01000016">
    <property type="protein sequence ID" value="PQM53276.1"/>
    <property type="molecule type" value="Genomic_DNA"/>
</dbReference>
<keyword evidence="1" id="KW-0472">Membrane</keyword>